<dbReference type="RefSeq" id="WP_111197891.1">
    <property type="nucleotide sequence ID" value="NZ_QKVK01000003.1"/>
</dbReference>
<dbReference type="InterPro" id="IPR024399">
    <property type="entry name" value="DUF2628"/>
</dbReference>
<protein>
    <submittedName>
        <fullName evidence="2">DUF2628 domain-containing protein</fullName>
    </submittedName>
</protein>
<reference evidence="3" key="1">
    <citation type="submission" date="2018-06" db="EMBL/GenBank/DDBJ databases">
        <title>Aestuariibacter litoralis strain KCTC 52945T.</title>
        <authorList>
            <person name="Li X."/>
            <person name="Salam N."/>
            <person name="Li J.-L."/>
            <person name="Chen Y.-M."/>
            <person name="Yang Z.-W."/>
            <person name="Zhang L.-Y."/>
            <person name="Han M.-X."/>
            <person name="Xiao M."/>
            <person name="Li W.-J."/>
        </authorList>
    </citation>
    <scope>NUCLEOTIDE SEQUENCE [LARGE SCALE GENOMIC DNA]</scope>
    <source>
        <strain evidence="3">KCTC 52945</strain>
    </source>
</reference>
<name>A0A2W2APV4_9HYPH</name>
<evidence type="ECO:0000313" key="2">
    <source>
        <dbReference type="EMBL" id="PZF77441.1"/>
    </source>
</evidence>
<feature type="transmembrane region" description="Helical" evidence="1">
    <location>
        <begin position="41"/>
        <end position="61"/>
    </location>
</feature>
<dbReference type="EMBL" id="QKVK01000003">
    <property type="protein sequence ID" value="PZF77441.1"/>
    <property type="molecule type" value="Genomic_DNA"/>
</dbReference>
<dbReference type="AlphaFoldDB" id="A0A2W2APV4"/>
<keyword evidence="1" id="KW-0472">Membrane</keyword>
<keyword evidence="1" id="KW-1133">Transmembrane helix</keyword>
<evidence type="ECO:0000256" key="1">
    <source>
        <dbReference type="SAM" id="Phobius"/>
    </source>
</evidence>
<sequence>MTIYAVLEPPDDSPWRVTFVPEGFSWGAFAFTVIWALWHRLWVVAALLFSLSAVFTIAANLQLLGPGLATLLQFGISLLFAFEARALQVKSLERAGFRRAGLIQASCLEAAELTYFDGRAPCASMPPVSPRRAGQDDPLGIFGKV</sequence>
<evidence type="ECO:0000313" key="3">
    <source>
        <dbReference type="Proteomes" id="UP000248795"/>
    </source>
</evidence>
<accession>A0A2W2APV4</accession>
<keyword evidence="1" id="KW-0812">Transmembrane</keyword>
<proteinExistence type="predicted"/>
<feature type="transmembrane region" description="Helical" evidence="1">
    <location>
        <begin position="15"/>
        <end position="34"/>
    </location>
</feature>
<comment type="caution">
    <text evidence="2">The sequence shown here is derived from an EMBL/GenBank/DDBJ whole genome shotgun (WGS) entry which is preliminary data.</text>
</comment>
<dbReference type="Pfam" id="PF10947">
    <property type="entry name" value="DUF2628"/>
    <property type="match status" value="1"/>
</dbReference>
<gene>
    <name evidence="2" type="ORF">DK847_08970</name>
</gene>
<keyword evidence="3" id="KW-1185">Reference proteome</keyword>
<organism evidence="2 3">
    <name type="scientific">Aestuariivirga litoralis</name>
    <dbReference type="NCBI Taxonomy" id="2650924"/>
    <lineage>
        <taxon>Bacteria</taxon>
        <taxon>Pseudomonadati</taxon>
        <taxon>Pseudomonadota</taxon>
        <taxon>Alphaproteobacteria</taxon>
        <taxon>Hyphomicrobiales</taxon>
        <taxon>Aestuariivirgaceae</taxon>
        <taxon>Aestuariivirga</taxon>
    </lineage>
</organism>
<dbReference type="Proteomes" id="UP000248795">
    <property type="component" value="Unassembled WGS sequence"/>
</dbReference>